<evidence type="ECO:0000313" key="2">
    <source>
        <dbReference type="Proteomes" id="UP000217790"/>
    </source>
</evidence>
<dbReference type="InParanoid" id="A0A2H3CSI8"/>
<dbReference type="EMBL" id="KZ293687">
    <property type="protein sequence ID" value="PBK86011.1"/>
    <property type="molecule type" value="Genomic_DNA"/>
</dbReference>
<accession>A0A2H3CSI8</accession>
<organism evidence="1 2">
    <name type="scientific">Armillaria gallica</name>
    <name type="common">Bulbous honey fungus</name>
    <name type="synonym">Armillaria bulbosa</name>
    <dbReference type="NCBI Taxonomy" id="47427"/>
    <lineage>
        <taxon>Eukaryota</taxon>
        <taxon>Fungi</taxon>
        <taxon>Dikarya</taxon>
        <taxon>Basidiomycota</taxon>
        <taxon>Agaricomycotina</taxon>
        <taxon>Agaricomycetes</taxon>
        <taxon>Agaricomycetidae</taxon>
        <taxon>Agaricales</taxon>
        <taxon>Marasmiineae</taxon>
        <taxon>Physalacriaceae</taxon>
        <taxon>Armillaria</taxon>
    </lineage>
</organism>
<gene>
    <name evidence="1" type="ORF">ARMGADRAFT_862875</name>
</gene>
<proteinExistence type="predicted"/>
<reference evidence="2" key="1">
    <citation type="journal article" date="2017" name="Nat. Ecol. Evol.">
        <title>Genome expansion and lineage-specific genetic innovations in the forest pathogenic fungi Armillaria.</title>
        <authorList>
            <person name="Sipos G."/>
            <person name="Prasanna A.N."/>
            <person name="Walter M.C."/>
            <person name="O'Connor E."/>
            <person name="Balint B."/>
            <person name="Krizsan K."/>
            <person name="Kiss B."/>
            <person name="Hess J."/>
            <person name="Varga T."/>
            <person name="Slot J."/>
            <person name="Riley R."/>
            <person name="Boka B."/>
            <person name="Rigling D."/>
            <person name="Barry K."/>
            <person name="Lee J."/>
            <person name="Mihaltcheva S."/>
            <person name="LaButti K."/>
            <person name="Lipzen A."/>
            <person name="Waldron R."/>
            <person name="Moloney N.M."/>
            <person name="Sperisen C."/>
            <person name="Kredics L."/>
            <person name="Vagvoelgyi C."/>
            <person name="Patrignani A."/>
            <person name="Fitzpatrick D."/>
            <person name="Nagy I."/>
            <person name="Doyle S."/>
            <person name="Anderson J.B."/>
            <person name="Grigoriev I.V."/>
            <person name="Gueldener U."/>
            <person name="Muensterkoetter M."/>
            <person name="Nagy L.G."/>
        </authorList>
    </citation>
    <scope>NUCLEOTIDE SEQUENCE [LARGE SCALE GENOMIC DNA]</scope>
    <source>
        <strain evidence="2">Ar21-2</strain>
    </source>
</reference>
<feature type="non-terminal residue" evidence="1">
    <location>
        <position position="83"/>
    </location>
</feature>
<dbReference type="Proteomes" id="UP000217790">
    <property type="component" value="Unassembled WGS sequence"/>
</dbReference>
<feature type="non-terminal residue" evidence="1">
    <location>
        <position position="1"/>
    </location>
</feature>
<dbReference type="AlphaFoldDB" id="A0A2H3CSI8"/>
<protein>
    <submittedName>
        <fullName evidence="1">Uncharacterized protein</fullName>
    </submittedName>
</protein>
<evidence type="ECO:0000313" key="1">
    <source>
        <dbReference type="EMBL" id="PBK86011.1"/>
    </source>
</evidence>
<dbReference type="STRING" id="47427.A0A2H3CSI8"/>
<keyword evidence="2" id="KW-1185">Reference proteome</keyword>
<dbReference type="OrthoDB" id="432234at2759"/>
<sequence>TNHRLGALPFVIGMPVMITQNFNVEGEIMNGSTGILHKVQYCLNEDGEHVALSCIVHVPLMMSEPLSLLQNLEAVALQDTVDM</sequence>
<name>A0A2H3CSI8_ARMGA</name>